<evidence type="ECO:0000313" key="1">
    <source>
        <dbReference type="EMBL" id="KKK66085.1"/>
    </source>
</evidence>
<dbReference type="EMBL" id="LAZR01060249">
    <property type="protein sequence ID" value="KKK66085.1"/>
    <property type="molecule type" value="Genomic_DNA"/>
</dbReference>
<evidence type="ECO:0008006" key="2">
    <source>
        <dbReference type="Google" id="ProtNLM"/>
    </source>
</evidence>
<gene>
    <name evidence="1" type="ORF">LCGC14_2967640</name>
</gene>
<sequence>MAVVDVSRAEVWAVKRDKHDKVMSDLIRCRADWKCERCNCEYPPGRRGGLECSHFYGRSKQSTRHYPDNLSSFCTGCHMHLGKVARDKYEMFIRMELGPDRFDALVQRANTVYKITKAEKEERYQHYRAQFKYMERRRKEGAIGWLDFVAWD</sequence>
<organism evidence="1">
    <name type="scientific">marine sediment metagenome</name>
    <dbReference type="NCBI Taxonomy" id="412755"/>
    <lineage>
        <taxon>unclassified sequences</taxon>
        <taxon>metagenomes</taxon>
        <taxon>ecological metagenomes</taxon>
    </lineage>
</organism>
<name>A0A0F8XXS8_9ZZZZ</name>
<protein>
    <recommendedName>
        <fullName evidence="2">HNH domain-containing protein</fullName>
    </recommendedName>
</protein>
<proteinExistence type="predicted"/>
<dbReference type="AlphaFoldDB" id="A0A0F8XXS8"/>
<comment type="caution">
    <text evidence="1">The sequence shown here is derived from an EMBL/GenBank/DDBJ whole genome shotgun (WGS) entry which is preliminary data.</text>
</comment>
<accession>A0A0F8XXS8</accession>
<reference evidence="1" key="1">
    <citation type="journal article" date="2015" name="Nature">
        <title>Complex archaea that bridge the gap between prokaryotes and eukaryotes.</title>
        <authorList>
            <person name="Spang A."/>
            <person name="Saw J.H."/>
            <person name="Jorgensen S.L."/>
            <person name="Zaremba-Niedzwiedzka K."/>
            <person name="Martijn J."/>
            <person name="Lind A.E."/>
            <person name="van Eijk R."/>
            <person name="Schleper C."/>
            <person name="Guy L."/>
            <person name="Ettema T.J."/>
        </authorList>
    </citation>
    <scope>NUCLEOTIDE SEQUENCE</scope>
</reference>